<feature type="region of interest" description="Disordered" evidence="9">
    <location>
        <begin position="1"/>
        <end position="188"/>
    </location>
</feature>
<keyword evidence="5 8" id="KW-0067">ATP-binding</keyword>
<evidence type="ECO:0000256" key="8">
    <source>
        <dbReference type="RuleBase" id="RU000492"/>
    </source>
</evidence>
<feature type="domain" description="Helicase C-terminal" evidence="12">
    <location>
        <begin position="458"/>
        <end position="619"/>
    </location>
</feature>
<keyword evidence="15" id="KW-1185">Reference proteome</keyword>
<dbReference type="SUPFAM" id="SSF52540">
    <property type="entry name" value="P-loop containing nucleoside triphosphate hydrolases"/>
    <property type="match status" value="1"/>
</dbReference>
<feature type="compositionally biased region" description="Basic and acidic residues" evidence="9">
    <location>
        <begin position="79"/>
        <end position="91"/>
    </location>
</feature>
<keyword evidence="10" id="KW-0472">Membrane</keyword>
<dbReference type="Pfam" id="PF00270">
    <property type="entry name" value="DEAD"/>
    <property type="match status" value="1"/>
</dbReference>
<evidence type="ECO:0000256" key="1">
    <source>
        <dbReference type="ARBA" id="ARBA00012552"/>
    </source>
</evidence>
<dbReference type="GO" id="GO:0003676">
    <property type="term" value="F:nucleic acid binding"/>
    <property type="evidence" value="ECO:0007669"/>
    <property type="project" value="InterPro"/>
</dbReference>
<feature type="compositionally biased region" description="Low complexity" evidence="9">
    <location>
        <begin position="28"/>
        <end position="40"/>
    </location>
</feature>
<evidence type="ECO:0000256" key="3">
    <source>
        <dbReference type="ARBA" id="ARBA00022801"/>
    </source>
</evidence>
<dbReference type="InterPro" id="IPR014014">
    <property type="entry name" value="RNA_helicase_DEAD_Q_motif"/>
</dbReference>
<keyword evidence="4 8" id="KW-0347">Helicase</keyword>
<proteinExistence type="inferred from homology"/>
<feature type="domain" description="DEAD-box RNA helicase Q" evidence="13">
    <location>
        <begin position="224"/>
        <end position="252"/>
    </location>
</feature>
<dbReference type="PROSITE" id="PS00039">
    <property type="entry name" value="DEAD_ATP_HELICASE"/>
    <property type="match status" value="1"/>
</dbReference>
<dbReference type="InterPro" id="IPR011545">
    <property type="entry name" value="DEAD/DEAH_box_helicase_dom"/>
</dbReference>
<organism evidence="14 15">
    <name type="scientific">Caenorhabditis japonica</name>
    <dbReference type="NCBI Taxonomy" id="281687"/>
    <lineage>
        <taxon>Eukaryota</taxon>
        <taxon>Metazoa</taxon>
        <taxon>Ecdysozoa</taxon>
        <taxon>Nematoda</taxon>
        <taxon>Chromadorea</taxon>
        <taxon>Rhabditida</taxon>
        <taxon>Rhabditina</taxon>
        <taxon>Rhabditomorpha</taxon>
        <taxon>Rhabditoidea</taxon>
        <taxon>Rhabditidae</taxon>
        <taxon>Peloderinae</taxon>
        <taxon>Caenorhabditis</taxon>
    </lineage>
</organism>
<comment type="similarity">
    <text evidence="8">Belongs to the DEAD box helicase family.</text>
</comment>
<evidence type="ECO:0000256" key="4">
    <source>
        <dbReference type="ARBA" id="ARBA00022806"/>
    </source>
</evidence>
<keyword evidence="3 8" id="KW-0378">Hydrolase</keyword>
<name>A0A8R1DIS6_CAEJA</name>
<dbReference type="GO" id="GO:0043186">
    <property type="term" value="C:P granule"/>
    <property type="evidence" value="ECO:0007669"/>
    <property type="project" value="UniProtKB-ARBA"/>
</dbReference>
<dbReference type="PROSITE" id="PS51192">
    <property type="entry name" value="HELICASE_ATP_BIND_1"/>
    <property type="match status" value="1"/>
</dbReference>
<feature type="compositionally biased region" description="Gly residues" evidence="9">
    <location>
        <begin position="93"/>
        <end position="113"/>
    </location>
</feature>
<dbReference type="Proteomes" id="UP000005237">
    <property type="component" value="Unassembled WGS sequence"/>
</dbReference>
<dbReference type="FunFam" id="3.40.50.300:FF:000008">
    <property type="entry name" value="ATP-dependent RNA helicase RhlB"/>
    <property type="match status" value="1"/>
</dbReference>
<keyword evidence="10" id="KW-1133">Transmembrane helix</keyword>
<dbReference type="Pfam" id="PF00271">
    <property type="entry name" value="Helicase_C"/>
    <property type="match status" value="1"/>
</dbReference>
<feature type="compositionally biased region" description="Basic and acidic residues" evidence="9">
    <location>
        <begin position="176"/>
        <end position="188"/>
    </location>
</feature>
<dbReference type="FunFam" id="3.40.50.300:FF:000397">
    <property type="entry name" value="Probable ATP-dependent RNA helicase DDX4"/>
    <property type="match status" value="1"/>
</dbReference>
<dbReference type="GO" id="GO:0005524">
    <property type="term" value="F:ATP binding"/>
    <property type="evidence" value="ECO:0007669"/>
    <property type="project" value="UniProtKB-KW"/>
</dbReference>
<dbReference type="SMART" id="SM00490">
    <property type="entry name" value="HELICc"/>
    <property type="match status" value="1"/>
</dbReference>
<evidence type="ECO:0000259" key="12">
    <source>
        <dbReference type="PROSITE" id="PS51194"/>
    </source>
</evidence>
<reference evidence="14" key="2">
    <citation type="submission" date="2022-06" db="UniProtKB">
        <authorList>
            <consortium name="EnsemblMetazoa"/>
        </authorList>
    </citation>
    <scope>IDENTIFICATION</scope>
    <source>
        <strain evidence="14">DF5081</strain>
    </source>
</reference>
<reference evidence="15" key="1">
    <citation type="submission" date="2010-08" db="EMBL/GenBank/DDBJ databases">
        <authorList>
            <consortium name="Caenorhabditis japonica Sequencing Consortium"/>
            <person name="Wilson R.K."/>
        </authorList>
    </citation>
    <scope>NUCLEOTIDE SEQUENCE [LARGE SCALE GENOMIC DNA]</scope>
    <source>
        <strain evidence="15">DF5081</strain>
    </source>
</reference>
<comment type="catalytic activity">
    <reaction evidence="6">
        <text>ATP + H2O = ADP + phosphate + H(+)</text>
        <dbReference type="Rhea" id="RHEA:13065"/>
        <dbReference type="ChEBI" id="CHEBI:15377"/>
        <dbReference type="ChEBI" id="CHEBI:15378"/>
        <dbReference type="ChEBI" id="CHEBI:30616"/>
        <dbReference type="ChEBI" id="CHEBI:43474"/>
        <dbReference type="ChEBI" id="CHEBI:456216"/>
        <dbReference type="EC" id="3.6.4.13"/>
    </reaction>
</comment>
<dbReference type="EC" id="3.6.4.13" evidence="1"/>
<evidence type="ECO:0000256" key="2">
    <source>
        <dbReference type="ARBA" id="ARBA00022741"/>
    </source>
</evidence>
<dbReference type="AlphaFoldDB" id="A0A8R1DIS6"/>
<keyword evidence="10" id="KW-0812">Transmembrane</keyword>
<feature type="compositionally biased region" description="Polar residues" evidence="9">
    <location>
        <begin position="158"/>
        <end position="169"/>
    </location>
</feature>
<dbReference type="SMART" id="SM00487">
    <property type="entry name" value="DEXDc"/>
    <property type="match status" value="1"/>
</dbReference>
<evidence type="ECO:0000256" key="10">
    <source>
        <dbReference type="SAM" id="Phobius"/>
    </source>
</evidence>
<dbReference type="PROSITE" id="PS51195">
    <property type="entry name" value="Q_MOTIF"/>
    <property type="match status" value="1"/>
</dbReference>
<dbReference type="Gene3D" id="3.40.50.300">
    <property type="entry name" value="P-loop containing nucleotide triphosphate hydrolases"/>
    <property type="match status" value="2"/>
</dbReference>
<dbReference type="GO" id="GO:0003724">
    <property type="term" value="F:RNA helicase activity"/>
    <property type="evidence" value="ECO:0007669"/>
    <property type="project" value="UniProtKB-EC"/>
</dbReference>
<feature type="short sequence motif" description="Q motif" evidence="7">
    <location>
        <begin position="224"/>
        <end position="252"/>
    </location>
</feature>
<dbReference type="InterPro" id="IPR014001">
    <property type="entry name" value="Helicase_ATP-bd"/>
</dbReference>
<dbReference type="EnsemblMetazoa" id="CJA03958.1">
    <property type="protein sequence ID" value="CJA03958.1"/>
    <property type="gene ID" value="WBGene00123162"/>
</dbReference>
<feature type="transmembrane region" description="Helical" evidence="10">
    <location>
        <begin position="683"/>
        <end position="704"/>
    </location>
</feature>
<dbReference type="PROSITE" id="PS51194">
    <property type="entry name" value="HELICASE_CTER"/>
    <property type="match status" value="1"/>
</dbReference>
<sequence>MENNQTNNGGSGNAALNKGGRYVPPHLRNSGGAAAGNADNGGDDRRGNGGGNNYRRSGASGGGGAYNDNRGGYNNDRGNYGRDRYEDRDRGYGNNGGANRFGGGGNRSGGGSYGNRQDRGDGGNFNRGYGGGNNRDSYDNRGSGRSYNNDRRGERSGDASNNRWSNLDTPSVPERGVSKWEDRGPRDERVEQELFSGQLSGINFDKYEEIPVEATGDDVPQPIGLFSDLSLHEWIEENIKTAGYDRPTPVQKYSIPALQGGRDLMSCAQTGSGKTAAFLVPLVNSILQDGPDAVHRSVTGQGGRKKQYPSALVLSPTRELSLQIYNESRKFAYRTPITSALLYGGRENYKDQIHKLRLGCHILIATPGRLIDVISQGLIGLEGCRYLVLDEADRMLDMGFEPQIREIVELNNMPLKEERVTAMFSATFPKEIQLLAQDFLKPNYVFLAVGRVGSTSENIMQKIVWVEEEEKRSYLMDLLDATGDSSLTLVFVETKRGASDLAYYLNRQSYQVVTIHGDLKQFEREKHLDLFRSGTAPILVATAVAARGLDIPNVKHVINYDLPSDVDEYVHRIGRTGRVGNVGLATSFFNDKNRNIARELMDLIVEANQELPDWLEGMSGDMRSGGGYRGRGGRGNGQRFGVHQQQRVSHHPVGSKDVAISRAVELPKKDKPFVQFAPAPPDALAAFAFVTPAGTLTITMSVFFGTPLKK</sequence>
<protein>
    <recommendedName>
        <fullName evidence="1">RNA helicase</fullName>
        <ecNumber evidence="1">3.6.4.13</ecNumber>
    </recommendedName>
</protein>
<evidence type="ECO:0000256" key="5">
    <source>
        <dbReference type="ARBA" id="ARBA00022840"/>
    </source>
</evidence>
<evidence type="ECO:0000313" key="15">
    <source>
        <dbReference type="Proteomes" id="UP000005237"/>
    </source>
</evidence>
<dbReference type="InterPro" id="IPR000629">
    <property type="entry name" value="RNA-helicase_DEAD-box_CS"/>
</dbReference>
<dbReference type="PANTHER" id="PTHR47958">
    <property type="entry name" value="ATP-DEPENDENT RNA HELICASE DBP3"/>
    <property type="match status" value="1"/>
</dbReference>
<feature type="compositionally biased region" description="Gly residues" evidence="9">
    <location>
        <begin position="122"/>
        <end position="133"/>
    </location>
</feature>
<accession>A0A8R1DIS6</accession>
<dbReference type="GO" id="GO:0016787">
    <property type="term" value="F:hydrolase activity"/>
    <property type="evidence" value="ECO:0007669"/>
    <property type="project" value="UniProtKB-KW"/>
</dbReference>
<dbReference type="CDD" id="cd18787">
    <property type="entry name" value="SF2_C_DEAD"/>
    <property type="match status" value="1"/>
</dbReference>
<dbReference type="InterPro" id="IPR001650">
    <property type="entry name" value="Helicase_C-like"/>
</dbReference>
<evidence type="ECO:0000313" key="14">
    <source>
        <dbReference type="EnsemblMetazoa" id="CJA03958.1"/>
    </source>
</evidence>
<feature type="compositionally biased region" description="Low complexity" evidence="9">
    <location>
        <begin position="66"/>
        <end position="78"/>
    </location>
</feature>
<feature type="domain" description="Helicase ATP-binding" evidence="11">
    <location>
        <begin position="255"/>
        <end position="446"/>
    </location>
</feature>
<evidence type="ECO:0000259" key="11">
    <source>
        <dbReference type="PROSITE" id="PS51192"/>
    </source>
</evidence>
<evidence type="ECO:0000256" key="9">
    <source>
        <dbReference type="SAM" id="MobiDB-lite"/>
    </source>
</evidence>
<dbReference type="InterPro" id="IPR027417">
    <property type="entry name" value="P-loop_NTPase"/>
</dbReference>
<evidence type="ECO:0000259" key="13">
    <source>
        <dbReference type="PROSITE" id="PS51195"/>
    </source>
</evidence>
<evidence type="ECO:0000256" key="6">
    <source>
        <dbReference type="ARBA" id="ARBA00047984"/>
    </source>
</evidence>
<keyword evidence="2 8" id="KW-0547">Nucleotide-binding</keyword>
<evidence type="ECO:0000256" key="7">
    <source>
        <dbReference type="PROSITE-ProRule" id="PRU00552"/>
    </source>
</evidence>
<feature type="compositionally biased region" description="Basic and acidic residues" evidence="9">
    <location>
        <begin position="148"/>
        <end position="157"/>
    </location>
</feature>